<protein>
    <recommendedName>
        <fullName evidence="1">DUF6896 domain-containing protein</fullName>
    </recommendedName>
</protein>
<name>A0AAI9HQZ0_MORMO</name>
<dbReference type="AlphaFoldDB" id="A0AAI9HQZ0"/>
<feature type="domain" description="DUF6896" evidence="1">
    <location>
        <begin position="6"/>
        <end position="123"/>
    </location>
</feature>
<evidence type="ECO:0000313" key="2">
    <source>
        <dbReference type="EMBL" id="EMO9456332.1"/>
    </source>
</evidence>
<dbReference type="InterPro" id="IPR054191">
    <property type="entry name" value="DUF6896"/>
</dbReference>
<organism evidence="2">
    <name type="scientific">Morganella morganii</name>
    <name type="common">Proteus morganii</name>
    <dbReference type="NCBI Taxonomy" id="582"/>
    <lineage>
        <taxon>Bacteria</taxon>
        <taxon>Pseudomonadati</taxon>
        <taxon>Pseudomonadota</taxon>
        <taxon>Gammaproteobacteria</taxon>
        <taxon>Enterobacterales</taxon>
        <taxon>Morganellaceae</taxon>
        <taxon>Morganella</taxon>
    </lineage>
</organism>
<proteinExistence type="predicted"/>
<reference evidence="2" key="1">
    <citation type="submission" date="2024-02" db="EMBL/GenBank/DDBJ databases">
        <authorList>
            <consortium name="Clinical and Environmental Microbiology Branch: Whole genome sequencing antimicrobial resistance pathogens in the healthcare setting"/>
        </authorList>
    </citation>
    <scope>NUCLEOTIDE SEQUENCE</scope>
    <source>
        <strain evidence="2">2023KU-00017</strain>
    </source>
</reference>
<gene>
    <name evidence="2" type="ORF">PN925_001702</name>
</gene>
<sequence>MNENLYRLIVEFQNNVRAALKLMYRSGIKMPSSSYEWIKYAIPASGELDGGIKYYKHGAGCLVELNSGHIDFDFGERGETGGFNSWWLTCFAGKNITAYGFRNYDDVTEHLNKALSNGELICPDHDLCYIANVPYSYAIDIDSRNPGDMLPCRNHDRILTLQVHYFETAELMFKNYNKLNQKMKKNGHLSQREKSDTRIYLSAWLGFLGVVCEGFRKLNIRVLIDNDRPSSFKDLLPISDSIGKLMKENSDPLRIFRNNIFHLREDTKFAYHFFNPEVERLSWACELHLLLAKFFSQYRVCCEVHYVFNGRKGESDLTKKKAIRRKKTPLNIDGSYQ</sequence>
<accession>A0AAI9HQZ0</accession>
<dbReference type="Pfam" id="PF21837">
    <property type="entry name" value="DUF6896"/>
    <property type="match status" value="1"/>
</dbReference>
<dbReference type="EMBL" id="ABKJEP030000016">
    <property type="protein sequence ID" value="EMO9456332.1"/>
    <property type="molecule type" value="Genomic_DNA"/>
</dbReference>
<dbReference type="RefSeq" id="WP_368898329.1">
    <property type="nucleotide sequence ID" value="NZ_CAXOOS010000001.1"/>
</dbReference>
<comment type="caution">
    <text evidence="2">The sequence shown here is derived from an EMBL/GenBank/DDBJ whole genome shotgun (WGS) entry which is preliminary data.</text>
</comment>
<evidence type="ECO:0000259" key="1">
    <source>
        <dbReference type="Pfam" id="PF21837"/>
    </source>
</evidence>